<keyword evidence="1" id="KW-0946">Virion</keyword>
<keyword evidence="2" id="KW-1185">Reference proteome</keyword>
<protein>
    <submittedName>
        <fullName evidence="1">Spore coat protein YutH</fullName>
    </submittedName>
</protein>
<proteinExistence type="predicted"/>
<accession>A0A2N5HAW8</accession>
<dbReference type="InterPro" id="IPR011009">
    <property type="entry name" value="Kinase-like_dom_sf"/>
</dbReference>
<gene>
    <name evidence="1" type="primary">yutH</name>
    <name evidence="1" type="ORF">CVD27_19280</name>
</gene>
<keyword evidence="1" id="KW-0167">Capsid protein</keyword>
<organism evidence="1 2">
    <name type="scientific">Neobacillus cucumis</name>
    <dbReference type="NCBI Taxonomy" id="1740721"/>
    <lineage>
        <taxon>Bacteria</taxon>
        <taxon>Bacillati</taxon>
        <taxon>Bacillota</taxon>
        <taxon>Bacilli</taxon>
        <taxon>Bacillales</taxon>
        <taxon>Bacillaceae</taxon>
        <taxon>Neobacillus</taxon>
    </lineage>
</organism>
<dbReference type="SUPFAM" id="SSF56112">
    <property type="entry name" value="Protein kinase-like (PK-like)"/>
    <property type="match status" value="1"/>
</dbReference>
<dbReference type="AlphaFoldDB" id="A0A2N5HAW8"/>
<dbReference type="Proteomes" id="UP000234950">
    <property type="component" value="Unassembled WGS sequence"/>
</dbReference>
<dbReference type="GO" id="GO:0042601">
    <property type="term" value="C:endospore-forming forespore"/>
    <property type="evidence" value="ECO:0007669"/>
    <property type="project" value="TreeGrafter"/>
</dbReference>
<dbReference type="OrthoDB" id="2986702at2"/>
<name>A0A2N5HAW8_9BACI</name>
<evidence type="ECO:0000313" key="1">
    <source>
        <dbReference type="EMBL" id="PLS02677.1"/>
    </source>
</evidence>
<reference evidence="1 2" key="1">
    <citation type="submission" date="2017-11" db="EMBL/GenBank/DDBJ databases">
        <title>Comparitive Functional Genomics of Dry Heat Resistant strains isolated from the Viking Spacecraft.</title>
        <authorList>
            <person name="Seuylemezian A."/>
            <person name="Cooper K."/>
            <person name="Vaishampayan P."/>
        </authorList>
    </citation>
    <scope>NUCLEOTIDE SEQUENCE [LARGE SCALE GENOMIC DNA]</scope>
    <source>
        <strain evidence="1 2">V32-6</strain>
    </source>
</reference>
<dbReference type="Gene3D" id="3.90.1200.10">
    <property type="match status" value="1"/>
</dbReference>
<comment type="caution">
    <text evidence="1">The sequence shown here is derived from an EMBL/GenBank/DDBJ whole genome shotgun (WGS) entry which is preliminary data.</text>
</comment>
<sequence length="338" mass="40665">MLQKMLENQYGITVDEYLKLDVYDALRGNGWLYLVSKPGGKGEEDITELEKIAEHLRNYGDQNVPIFLPSKEGNLITTWEQNQYCVLANRQSEEQRKIKLGRKLAKFHERGRRVPFQIERSSRIGQWKSLWEKRLEQMEKVWNGLLFQTPEDEFERLFIDSFPYYLGLTENAIQYLVDTEIDDEPLDADSGTVCHERFTSKTWGPYNQYMIKNPFDWVFDHRSRDLAEWTRERYFRNIQTYHVELRNFYEEYQSVTPLSSFTWRLLYARLVFPLHYFDCVESYYITRSETEKKLLEERLGKILRQSSDYERFLAEFYQISGAPLKQLHLPPLDWLYNN</sequence>
<dbReference type="RefSeq" id="WP_101649519.1">
    <property type="nucleotide sequence ID" value="NZ_PGVE01000069.1"/>
</dbReference>
<dbReference type="NCBIfam" id="TIGR02905">
    <property type="entry name" value="spore_yutH"/>
    <property type="match status" value="1"/>
</dbReference>
<evidence type="ECO:0000313" key="2">
    <source>
        <dbReference type="Proteomes" id="UP000234950"/>
    </source>
</evidence>
<dbReference type="PANTHER" id="PTHR39179:SF2">
    <property type="entry name" value="ENDOSPORE COAT-ASSOCIATED PROTEIN YUTH"/>
    <property type="match status" value="1"/>
</dbReference>
<dbReference type="InterPro" id="IPR047175">
    <property type="entry name" value="CotS-like"/>
</dbReference>
<dbReference type="EMBL" id="PGVE01000069">
    <property type="protein sequence ID" value="PLS02677.1"/>
    <property type="molecule type" value="Genomic_DNA"/>
</dbReference>
<dbReference type="InterPro" id="IPR014254">
    <property type="entry name" value="Spore_coat_YutH"/>
</dbReference>
<dbReference type="PANTHER" id="PTHR39179">
    <property type="entry name" value="SPORE COAT PROTEIN I"/>
    <property type="match status" value="1"/>
</dbReference>